<proteinExistence type="predicted"/>
<dbReference type="Proteomes" id="UP000178176">
    <property type="component" value="Unassembled WGS sequence"/>
</dbReference>
<dbReference type="EMBL" id="MEXH01000008">
    <property type="protein sequence ID" value="OGC92737.1"/>
    <property type="molecule type" value="Genomic_DNA"/>
</dbReference>
<organism evidence="1 2">
    <name type="scientific">Candidatus Amesbacteria bacterium RIFCSPHIGHO2_01_FULL_48_32b</name>
    <dbReference type="NCBI Taxonomy" id="1797253"/>
    <lineage>
        <taxon>Bacteria</taxon>
        <taxon>Candidatus Amesiibacteriota</taxon>
    </lineage>
</organism>
<name>A0A1F4YFK0_9BACT</name>
<evidence type="ECO:0000313" key="2">
    <source>
        <dbReference type="Proteomes" id="UP000178176"/>
    </source>
</evidence>
<dbReference type="AlphaFoldDB" id="A0A1F4YFK0"/>
<reference evidence="1 2" key="1">
    <citation type="journal article" date="2016" name="Nat. Commun.">
        <title>Thousands of microbial genomes shed light on interconnected biogeochemical processes in an aquifer system.</title>
        <authorList>
            <person name="Anantharaman K."/>
            <person name="Brown C.T."/>
            <person name="Hug L.A."/>
            <person name="Sharon I."/>
            <person name="Castelle C.J."/>
            <person name="Probst A.J."/>
            <person name="Thomas B.C."/>
            <person name="Singh A."/>
            <person name="Wilkins M.J."/>
            <person name="Karaoz U."/>
            <person name="Brodie E.L."/>
            <person name="Williams K.H."/>
            <person name="Hubbard S.S."/>
            <person name="Banfield J.F."/>
        </authorList>
    </citation>
    <scope>NUCLEOTIDE SEQUENCE [LARGE SCALE GENOMIC DNA]</scope>
</reference>
<evidence type="ECO:0000313" key="1">
    <source>
        <dbReference type="EMBL" id="OGC92737.1"/>
    </source>
</evidence>
<protein>
    <recommendedName>
        <fullName evidence="3">Glutaredoxin domain-containing protein</fullName>
    </recommendedName>
</protein>
<comment type="caution">
    <text evidence="1">The sequence shown here is derived from an EMBL/GenBank/DDBJ whole genome shotgun (WGS) entry which is preliminary data.</text>
</comment>
<sequence length="106" mass="11491">MAGHLKDSDPNILVFGGDWCKDTRRVLNLIEALGLLEQSVYVAMDRDKDGNAGLGNEHVSFLVYLGEEDGRKVRIPIVSVKGKRLNEPTNEELVDVLVAAGMLGGA</sequence>
<accession>A0A1F4YFK0</accession>
<gene>
    <name evidence="1" type="ORF">A2876_00040</name>
</gene>
<evidence type="ECO:0008006" key="3">
    <source>
        <dbReference type="Google" id="ProtNLM"/>
    </source>
</evidence>